<keyword evidence="1" id="KW-0677">Repeat</keyword>
<organism evidence="7 8">
    <name type="scientific">Prorocentrum cordatum</name>
    <dbReference type="NCBI Taxonomy" id="2364126"/>
    <lineage>
        <taxon>Eukaryota</taxon>
        <taxon>Sar</taxon>
        <taxon>Alveolata</taxon>
        <taxon>Dinophyceae</taxon>
        <taxon>Prorocentrales</taxon>
        <taxon>Prorocentraceae</taxon>
        <taxon>Prorocentrum</taxon>
    </lineage>
</organism>
<dbReference type="PROSITE" id="PS00108">
    <property type="entry name" value="PROTEIN_KINASE_ST"/>
    <property type="match status" value="1"/>
</dbReference>
<evidence type="ECO:0008006" key="9">
    <source>
        <dbReference type="Google" id="ProtNLM"/>
    </source>
</evidence>
<evidence type="ECO:0000259" key="6">
    <source>
        <dbReference type="PROSITE" id="PS51671"/>
    </source>
</evidence>
<keyword evidence="3" id="KW-0067">ATP-binding</keyword>
<dbReference type="InterPro" id="IPR000719">
    <property type="entry name" value="Prot_kinase_dom"/>
</dbReference>
<feature type="compositionally biased region" description="Low complexity" evidence="4">
    <location>
        <begin position="430"/>
        <end position="444"/>
    </location>
</feature>
<dbReference type="InterPro" id="IPR011009">
    <property type="entry name" value="Kinase-like_dom_sf"/>
</dbReference>
<evidence type="ECO:0000313" key="7">
    <source>
        <dbReference type="EMBL" id="CAK0791715.1"/>
    </source>
</evidence>
<feature type="region of interest" description="Disordered" evidence="4">
    <location>
        <begin position="399"/>
        <end position="449"/>
    </location>
</feature>
<keyword evidence="2" id="KW-0547">Nucleotide-binding</keyword>
<proteinExistence type="predicted"/>
<protein>
    <recommendedName>
        <fullName evidence="9">Non-specific protein-tyrosine kinase</fullName>
    </recommendedName>
</protein>
<keyword evidence="8" id="KW-1185">Reference proteome</keyword>
<dbReference type="InterPro" id="IPR008271">
    <property type="entry name" value="Ser/Thr_kinase_AS"/>
</dbReference>
<reference evidence="7" key="1">
    <citation type="submission" date="2023-10" db="EMBL/GenBank/DDBJ databases">
        <authorList>
            <person name="Chen Y."/>
            <person name="Shah S."/>
            <person name="Dougan E. K."/>
            <person name="Thang M."/>
            <person name="Chan C."/>
        </authorList>
    </citation>
    <scope>NUCLEOTIDE SEQUENCE [LARGE SCALE GENOMIC DNA]</scope>
</reference>
<feature type="region of interest" description="Disordered" evidence="4">
    <location>
        <begin position="181"/>
        <end position="234"/>
    </location>
</feature>
<dbReference type="PANTHER" id="PTHR44329">
    <property type="entry name" value="SERINE/THREONINE-PROTEIN KINASE TNNI3K-RELATED"/>
    <property type="match status" value="1"/>
</dbReference>
<dbReference type="SUPFAM" id="SSF82185">
    <property type="entry name" value="Histone H3 K4-specific methyltransferase SET7/9 N-terminal domain"/>
    <property type="match status" value="1"/>
</dbReference>
<dbReference type="CDD" id="cd04873">
    <property type="entry name" value="ACT_UUR-ACR-like"/>
    <property type="match status" value="1"/>
</dbReference>
<evidence type="ECO:0000256" key="2">
    <source>
        <dbReference type="ARBA" id="ARBA00022741"/>
    </source>
</evidence>
<name>A0ABN9PFM1_9DINO</name>
<dbReference type="Pfam" id="PF02493">
    <property type="entry name" value="MORN"/>
    <property type="match status" value="4"/>
</dbReference>
<feature type="compositionally biased region" description="Low complexity" evidence="4">
    <location>
        <begin position="223"/>
        <end position="232"/>
    </location>
</feature>
<feature type="compositionally biased region" description="Basic and acidic residues" evidence="4">
    <location>
        <begin position="402"/>
        <end position="414"/>
    </location>
</feature>
<evidence type="ECO:0000313" key="8">
    <source>
        <dbReference type="Proteomes" id="UP001189429"/>
    </source>
</evidence>
<dbReference type="PROSITE" id="PS50011">
    <property type="entry name" value="PROTEIN_KINASE_DOM"/>
    <property type="match status" value="1"/>
</dbReference>
<feature type="domain" description="ACT" evidence="6">
    <location>
        <begin position="80"/>
        <end position="150"/>
    </location>
</feature>
<dbReference type="PROSITE" id="PS51671">
    <property type="entry name" value="ACT"/>
    <property type="match status" value="1"/>
</dbReference>
<evidence type="ECO:0000256" key="4">
    <source>
        <dbReference type="SAM" id="MobiDB-lite"/>
    </source>
</evidence>
<dbReference type="InterPro" id="IPR002912">
    <property type="entry name" value="ACT_dom"/>
</dbReference>
<dbReference type="InterPro" id="IPR003409">
    <property type="entry name" value="MORN"/>
</dbReference>
<evidence type="ECO:0000256" key="1">
    <source>
        <dbReference type="ARBA" id="ARBA00022737"/>
    </source>
</evidence>
<comment type="caution">
    <text evidence="7">The sequence shown here is derived from an EMBL/GenBank/DDBJ whole genome shotgun (WGS) entry which is preliminary data.</text>
</comment>
<dbReference type="Gene3D" id="1.10.510.10">
    <property type="entry name" value="Transferase(Phosphotransferase) domain 1"/>
    <property type="match status" value="1"/>
</dbReference>
<dbReference type="InterPro" id="IPR051681">
    <property type="entry name" value="Ser/Thr_Kinases-Pseudokinases"/>
</dbReference>
<dbReference type="InterPro" id="IPR045865">
    <property type="entry name" value="ACT-like_dom_sf"/>
</dbReference>
<sequence>MRLRAPRPSDWKDAAVWCAELEAHLKASDYSVYVAAAQAAPQASRLAVNPHLLCVVSFAEMSCVAGRHAGSQQHRVRRYRLELRGINQAGLLLWISLVLAQAGFNIVRAQVTTKDGDVHDTFELTTSSEEAEGKLRSHLHIPVGAEVHSNLPLLHRQWATEAEGAPPGAERSSVAASAALQSVEQHAHDGASDLSGASDQDSVASPAGDGASGSQRLSRRLLRSPFSPDSLSTLRPEDRCRVELSNGDVYEGAVSPSKDGGGVVKHGHGTYTYASPHPNTEYSGQWRTNSKHGFGFLLLRNGGAYAGQWLANLRHGVGVALDYGQRGASGPGDMPTHRYEGEWESDSQHGIGVEETEDRFLYCGRFANGQPSERGIRMPHRDPGVKGCRVLSEGSWRPLIPKNEKSHETEERYRVPAASSGSTPRGEGGAPRAPEASGPAAPGSRKAAGVSSPSLWDEVELAAVVYCLGVNPEAARMVRGRRLHGAKGLLELSNSGMARKMGLASPLERLVVRRTLQRLLWAEIQENGERGRSCCDGDVMAAPALSAHAIPMERLTIVSRIAQGGFGAVHRGALLPQGGSDGSGHGGEEKAQAVAVKEMMGDSRFKLNELLKEAQVMASLRHPNICRFIGVCADGRQRGKRYIVSELLDCSLFDLVHRPGTTDWNGVLDPLLAMRLAEGICAGLAYIHDVKHLVHADLKSSNILIDLSLARTRRGRPVPRICDFGHAAVRTAASPHDRLCTPHWAAPEVLRGEGLGPAADVYSMGVLLWEMLAKTIPHANLCFGQVIAVVGWAGVAPDNGLLPHVPDGLRSLMKDCLSFLPDERPSASQARGRLQKIPRRLRLQVLQMLAGFLACGNA</sequence>
<dbReference type="SUPFAM" id="SSF55021">
    <property type="entry name" value="ACT-like"/>
    <property type="match status" value="1"/>
</dbReference>
<dbReference type="Gene3D" id="3.30.200.20">
    <property type="entry name" value="Phosphorylase Kinase, domain 1"/>
    <property type="match status" value="1"/>
</dbReference>
<dbReference type="PANTHER" id="PTHR44329:SF298">
    <property type="entry name" value="MIXED LINEAGE KINASE DOMAIN-LIKE PROTEIN"/>
    <property type="match status" value="1"/>
</dbReference>
<evidence type="ECO:0000259" key="5">
    <source>
        <dbReference type="PROSITE" id="PS50011"/>
    </source>
</evidence>
<evidence type="ECO:0000256" key="3">
    <source>
        <dbReference type="ARBA" id="ARBA00022840"/>
    </source>
</evidence>
<dbReference type="SMART" id="SM00220">
    <property type="entry name" value="S_TKc"/>
    <property type="match status" value="1"/>
</dbReference>
<gene>
    <name evidence="7" type="ORF">PCOR1329_LOCUS2521</name>
</gene>
<dbReference type="SUPFAM" id="SSF56112">
    <property type="entry name" value="Protein kinase-like (PK-like)"/>
    <property type="match status" value="1"/>
</dbReference>
<feature type="domain" description="Protein kinase" evidence="5">
    <location>
        <begin position="555"/>
        <end position="837"/>
    </location>
</feature>
<accession>A0ABN9PFM1</accession>
<dbReference type="SMART" id="SM00698">
    <property type="entry name" value="MORN"/>
    <property type="match status" value="5"/>
</dbReference>
<dbReference type="Pfam" id="PF00069">
    <property type="entry name" value="Pkinase"/>
    <property type="match status" value="1"/>
</dbReference>
<dbReference type="EMBL" id="CAUYUJ010000636">
    <property type="protein sequence ID" value="CAK0791715.1"/>
    <property type="molecule type" value="Genomic_DNA"/>
</dbReference>
<dbReference type="Proteomes" id="UP001189429">
    <property type="component" value="Unassembled WGS sequence"/>
</dbReference>